<proteinExistence type="predicted"/>
<accession>A0A7K1GAS5</accession>
<feature type="signal peptide" evidence="1">
    <location>
        <begin position="1"/>
        <end position="20"/>
    </location>
</feature>
<evidence type="ECO:0000256" key="1">
    <source>
        <dbReference type="SAM" id="SignalP"/>
    </source>
</evidence>
<dbReference type="PROSITE" id="PS51257">
    <property type="entry name" value="PROKAR_LIPOPROTEIN"/>
    <property type="match status" value="1"/>
</dbReference>
<organism evidence="2 3">
    <name type="scientific">Winogradskyella ouciana</name>
    <dbReference type="NCBI Taxonomy" id="2608631"/>
    <lineage>
        <taxon>Bacteria</taxon>
        <taxon>Pseudomonadati</taxon>
        <taxon>Bacteroidota</taxon>
        <taxon>Flavobacteriia</taxon>
        <taxon>Flavobacteriales</taxon>
        <taxon>Flavobacteriaceae</taxon>
        <taxon>Winogradskyella</taxon>
    </lineage>
</organism>
<name>A0A7K1GAS5_9FLAO</name>
<evidence type="ECO:0000313" key="3">
    <source>
        <dbReference type="Proteomes" id="UP000447545"/>
    </source>
</evidence>
<sequence>MIMVKRLIFLLLIVSSCQHSDLLTIEGSINNSLDEVSAAESLINSDLIWVIEDAGNDNHLYGLSRKGKIIMDITILNAENTDWEDLTSDSAGNIYIGDFGNNNKKRKLFRILKVKKEDLNASRAHAEIIEFILPKDVKSKDFEAFFLFNNYFYIFSKETKKFIVLKVPNKTGRHEAIVISDYNLKGKHNKITSADISFNDEKVLLLNHDKLWALSGFEGDDFFSGAINKLPFQHNTQKEGVCFVNDTIVILTDERNDYEGGNIYSFNLK</sequence>
<keyword evidence="1" id="KW-0732">Signal</keyword>
<gene>
    <name evidence="2" type="ORF">F1003_05610</name>
</gene>
<comment type="caution">
    <text evidence="2">The sequence shown here is derived from an EMBL/GenBank/DDBJ whole genome shotgun (WGS) entry which is preliminary data.</text>
</comment>
<dbReference type="AlphaFoldDB" id="A0A7K1GAS5"/>
<evidence type="ECO:0008006" key="4">
    <source>
        <dbReference type="Google" id="ProtNLM"/>
    </source>
</evidence>
<dbReference type="EMBL" id="WJYA01000004">
    <property type="protein sequence ID" value="MTE26406.1"/>
    <property type="molecule type" value="Genomic_DNA"/>
</dbReference>
<reference evidence="2 3" key="1">
    <citation type="submission" date="2019-11" db="EMBL/GenBank/DDBJ databases">
        <title>Winogradskyella ouciana sp. nov., isolated from the hadal seawater of the Mariana Trench.</title>
        <authorList>
            <person name="Liu R."/>
        </authorList>
    </citation>
    <scope>NUCLEOTIDE SEQUENCE [LARGE SCALE GENOMIC DNA]</scope>
    <source>
        <strain evidence="2 3">ZXX205</strain>
    </source>
</reference>
<dbReference type="Proteomes" id="UP000447545">
    <property type="component" value="Unassembled WGS sequence"/>
</dbReference>
<keyword evidence="3" id="KW-1185">Reference proteome</keyword>
<feature type="chain" id="PRO_5029555322" description="SdiA-regulated" evidence="1">
    <location>
        <begin position="21"/>
        <end position="269"/>
    </location>
</feature>
<evidence type="ECO:0000313" key="2">
    <source>
        <dbReference type="EMBL" id="MTE26406.1"/>
    </source>
</evidence>
<protein>
    <recommendedName>
        <fullName evidence="4">SdiA-regulated</fullName>
    </recommendedName>
</protein>